<feature type="compositionally biased region" description="Basic residues" evidence="14">
    <location>
        <begin position="655"/>
        <end position="674"/>
    </location>
</feature>
<dbReference type="InterPro" id="IPR000626">
    <property type="entry name" value="Ubiquitin-like_dom"/>
</dbReference>
<comment type="function">
    <text evidence="13">Multi domain E3 ubiquitin ligase that also plays a role in DNA methylation and histone modifications.</text>
</comment>
<dbReference type="InterPro" id="IPR036987">
    <property type="entry name" value="SRA-YDG_sf"/>
</dbReference>
<dbReference type="InterPro" id="IPR013083">
    <property type="entry name" value="Znf_RING/FYVE/PHD"/>
</dbReference>
<dbReference type="GO" id="GO:0016567">
    <property type="term" value="P:protein ubiquitination"/>
    <property type="evidence" value="ECO:0007669"/>
    <property type="project" value="UniProtKB-UniRule"/>
</dbReference>
<dbReference type="SMART" id="SM00466">
    <property type="entry name" value="SRA"/>
    <property type="match status" value="1"/>
</dbReference>
<evidence type="ECO:0000256" key="4">
    <source>
        <dbReference type="ARBA" id="ARBA00022723"/>
    </source>
</evidence>
<name>A0A672ZAK4_9TELE</name>
<evidence type="ECO:0000256" key="1">
    <source>
        <dbReference type="ARBA" id="ARBA00000900"/>
    </source>
</evidence>
<gene>
    <name evidence="19" type="primary">uhrf2</name>
</gene>
<dbReference type="SMART" id="SM00213">
    <property type="entry name" value="UBQ"/>
    <property type="match status" value="1"/>
</dbReference>
<feature type="region of interest" description="Disordered" evidence="14">
    <location>
        <begin position="158"/>
        <end position="196"/>
    </location>
</feature>
<feature type="compositionally biased region" description="Polar residues" evidence="14">
    <location>
        <begin position="171"/>
        <end position="190"/>
    </location>
</feature>
<evidence type="ECO:0000256" key="12">
    <source>
        <dbReference type="PROSITE-ProRule" id="PRU00358"/>
    </source>
</evidence>
<keyword evidence="10" id="KW-0131">Cell cycle</keyword>
<dbReference type="Gene3D" id="3.30.40.10">
    <property type="entry name" value="Zinc/RING finger domain, C3HC4 (zinc finger)"/>
    <property type="match status" value="1"/>
</dbReference>
<dbReference type="InterPro" id="IPR003105">
    <property type="entry name" value="SRA_YDG"/>
</dbReference>
<dbReference type="Gene3D" id="2.30.30.1150">
    <property type="match status" value="1"/>
</dbReference>
<keyword evidence="5 11" id="KW-0863">Zinc-finger</keyword>
<reference evidence="19" key="3">
    <citation type="submission" date="2025-09" db="UniProtKB">
        <authorList>
            <consortium name="Ensembl"/>
        </authorList>
    </citation>
    <scope>IDENTIFICATION</scope>
</reference>
<dbReference type="FunFam" id="2.30.280.10:FF:000001">
    <property type="entry name" value="E3 ubiquitin-protein ligase UHRF1 isoform 1"/>
    <property type="match status" value="1"/>
</dbReference>
<feature type="domain" description="Ubiquitin-like" evidence="16">
    <location>
        <begin position="1"/>
        <end position="78"/>
    </location>
</feature>
<dbReference type="InterPro" id="IPR021991">
    <property type="entry name" value="TTD_dom"/>
</dbReference>
<dbReference type="EC" id="2.3.2.27" evidence="13"/>
<dbReference type="InterPro" id="IPR019956">
    <property type="entry name" value="Ubiquitin_dom"/>
</dbReference>
<evidence type="ECO:0000259" key="18">
    <source>
        <dbReference type="PROSITE" id="PS51015"/>
    </source>
</evidence>
<dbReference type="AlphaFoldDB" id="A0A672ZAK4"/>
<evidence type="ECO:0000256" key="2">
    <source>
        <dbReference type="ARBA" id="ARBA00004906"/>
    </source>
</evidence>
<dbReference type="SUPFAM" id="SSF57850">
    <property type="entry name" value="RING/U-box"/>
    <property type="match status" value="1"/>
</dbReference>
<organism evidence="19 20">
    <name type="scientific">Sphaeramia orbicularis</name>
    <name type="common">orbiculate cardinalfish</name>
    <dbReference type="NCBI Taxonomy" id="375764"/>
    <lineage>
        <taxon>Eukaryota</taxon>
        <taxon>Metazoa</taxon>
        <taxon>Chordata</taxon>
        <taxon>Craniata</taxon>
        <taxon>Vertebrata</taxon>
        <taxon>Euteleostomi</taxon>
        <taxon>Actinopterygii</taxon>
        <taxon>Neopterygii</taxon>
        <taxon>Teleostei</taxon>
        <taxon>Neoteleostei</taxon>
        <taxon>Acanthomorphata</taxon>
        <taxon>Gobiaria</taxon>
        <taxon>Kurtiformes</taxon>
        <taxon>Apogonoidei</taxon>
        <taxon>Apogonidae</taxon>
        <taxon>Apogoninae</taxon>
        <taxon>Sphaeramia</taxon>
    </lineage>
</organism>
<dbReference type="FunFam" id="3.10.20.90:FF:000465">
    <property type="entry name" value="E3 ubiquitin-protein ligase UHRF1-like Protein"/>
    <property type="match status" value="1"/>
</dbReference>
<dbReference type="InterPro" id="IPR029071">
    <property type="entry name" value="Ubiquitin-like_domsf"/>
</dbReference>
<feature type="domain" description="PHD-type" evidence="15">
    <location>
        <begin position="339"/>
        <end position="392"/>
    </location>
</feature>
<dbReference type="SUPFAM" id="SSF54236">
    <property type="entry name" value="Ubiquitin-like"/>
    <property type="match status" value="1"/>
</dbReference>
<reference evidence="19" key="1">
    <citation type="submission" date="2019-06" db="EMBL/GenBank/DDBJ databases">
        <authorList>
            <consortium name="Wellcome Sanger Institute Data Sharing"/>
        </authorList>
    </citation>
    <scope>NUCLEOTIDE SEQUENCE [LARGE SCALE GENOMIC DNA]</scope>
</reference>
<dbReference type="Ensembl" id="ENSSORT00005013945.1">
    <property type="protein sequence ID" value="ENSSORP00005013532.1"/>
    <property type="gene ID" value="ENSSORG00005006993.1"/>
</dbReference>
<dbReference type="CDD" id="cd15617">
    <property type="entry name" value="PHD_UHRF2"/>
    <property type="match status" value="1"/>
</dbReference>
<dbReference type="GO" id="GO:0061630">
    <property type="term" value="F:ubiquitin protein ligase activity"/>
    <property type="evidence" value="ECO:0007669"/>
    <property type="project" value="UniProtKB-UniRule"/>
</dbReference>
<evidence type="ECO:0000256" key="8">
    <source>
        <dbReference type="ARBA" id="ARBA00023125"/>
    </source>
</evidence>
<dbReference type="FunFam" id="2.30.30.1150:FF:000001">
    <property type="entry name" value="E3 ubiquitin-protein ligase UHRF2 isoform X1"/>
    <property type="match status" value="1"/>
</dbReference>
<dbReference type="GO" id="GO:0044027">
    <property type="term" value="P:negative regulation of gene expression via chromosomal CpG island methylation"/>
    <property type="evidence" value="ECO:0007669"/>
    <property type="project" value="TreeGrafter"/>
</dbReference>
<evidence type="ECO:0000256" key="9">
    <source>
        <dbReference type="ARBA" id="ARBA00023242"/>
    </source>
</evidence>
<dbReference type="PROSITE" id="PS50089">
    <property type="entry name" value="ZF_RING_2"/>
    <property type="match status" value="1"/>
</dbReference>
<dbReference type="InterPro" id="IPR015947">
    <property type="entry name" value="PUA-like_sf"/>
</dbReference>
<dbReference type="GO" id="GO:0008270">
    <property type="term" value="F:zinc ion binding"/>
    <property type="evidence" value="ECO:0007669"/>
    <property type="project" value="UniProtKB-KW"/>
</dbReference>
<dbReference type="PRINTS" id="PR00348">
    <property type="entry name" value="UBIQUITIN"/>
</dbReference>
<evidence type="ECO:0000256" key="14">
    <source>
        <dbReference type="SAM" id="MobiDB-lite"/>
    </source>
</evidence>
<dbReference type="SUPFAM" id="SSF88697">
    <property type="entry name" value="PUA domain-like"/>
    <property type="match status" value="1"/>
</dbReference>
<evidence type="ECO:0000256" key="10">
    <source>
        <dbReference type="ARBA" id="ARBA00023306"/>
    </source>
</evidence>
<evidence type="ECO:0000313" key="19">
    <source>
        <dbReference type="Ensembl" id="ENSSORP00005013532.1"/>
    </source>
</evidence>
<dbReference type="InterPro" id="IPR017907">
    <property type="entry name" value="Znf_RING_CS"/>
</dbReference>
<keyword evidence="7 13" id="KW-0862">Zinc</keyword>
<evidence type="ECO:0000256" key="13">
    <source>
        <dbReference type="RuleBase" id="RU369101"/>
    </source>
</evidence>
<dbReference type="Pfam" id="PF00240">
    <property type="entry name" value="ubiquitin"/>
    <property type="match status" value="1"/>
</dbReference>
<evidence type="ECO:0000256" key="11">
    <source>
        <dbReference type="PROSITE-ProRule" id="PRU00175"/>
    </source>
</evidence>
<dbReference type="PANTHER" id="PTHR14140:SF3">
    <property type="entry name" value="E3 UBIQUITIN-PROTEIN LIGASE UHRF2"/>
    <property type="match status" value="1"/>
</dbReference>
<dbReference type="PROSITE" id="PS51015">
    <property type="entry name" value="YDG"/>
    <property type="match status" value="1"/>
</dbReference>
<feature type="domain" description="YDG" evidence="18">
    <location>
        <begin position="445"/>
        <end position="608"/>
    </location>
</feature>
<keyword evidence="8 13" id="KW-0238">DNA-binding</keyword>
<evidence type="ECO:0000259" key="16">
    <source>
        <dbReference type="PROSITE" id="PS50053"/>
    </source>
</evidence>
<dbReference type="InterPro" id="IPR019787">
    <property type="entry name" value="Znf_PHD-finger"/>
</dbReference>
<dbReference type="InterPro" id="IPR047468">
    <property type="entry name" value="Ubl_UHRF2"/>
</dbReference>
<evidence type="ECO:0000256" key="5">
    <source>
        <dbReference type="ARBA" id="ARBA00022771"/>
    </source>
</evidence>
<dbReference type="InterPro" id="IPR011011">
    <property type="entry name" value="Znf_FYVE_PHD"/>
</dbReference>
<feature type="compositionally biased region" description="Polar residues" evidence="14">
    <location>
        <begin position="101"/>
        <end position="112"/>
    </location>
</feature>
<dbReference type="InterPro" id="IPR001841">
    <property type="entry name" value="Znf_RING"/>
</dbReference>
<comment type="subcellular location">
    <subcellularLocation>
        <location evidence="12 13">Nucleus</location>
    </subcellularLocation>
</comment>
<comment type="domain">
    <text evidence="13">The tudor-like regions specifically recognize and bind histone H3 unmethylated at 'Arg-2' (H3R2me0), while the PHD-type zinc finger specifically recognizes and binds histone H3 trimethylated at 'Lys-9' (H3K9me3).</text>
</comment>
<feature type="region of interest" description="Disordered" evidence="14">
    <location>
        <begin position="644"/>
        <end position="693"/>
    </location>
</feature>
<feature type="domain" description="RING-type" evidence="17">
    <location>
        <begin position="745"/>
        <end position="784"/>
    </location>
</feature>
<comment type="pathway">
    <text evidence="2 13">Protein modification; protein ubiquitination.</text>
</comment>
<comment type="domain">
    <text evidence="13">The YDG domain mediates the interaction with histone H3.</text>
</comment>
<keyword evidence="3 13" id="KW-0808">Transferase</keyword>
<dbReference type="GO" id="GO:0005634">
    <property type="term" value="C:nucleus"/>
    <property type="evidence" value="ECO:0007669"/>
    <property type="project" value="UniProtKB-SubCell"/>
</dbReference>
<dbReference type="Gene3D" id="2.30.280.10">
    <property type="entry name" value="SRA-YDG"/>
    <property type="match status" value="1"/>
</dbReference>
<evidence type="ECO:0000256" key="3">
    <source>
        <dbReference type="ARBA" id="ARBA00022679"/>
    </source>
</evidence>
<dbReference type="PROSITE" id="PS50016">
    <property type="entry name" value="ZF_PHD_2"/>
    <property type="match status" value="1"/>
</dbReference>
<dbReference type="GO" id="GO:0042393">
    <property type="term" value="F:histone binding"/>
    <property type="evidence" value="ECO:0007669"/>
    <property type="project" value="UniProtKB-UniRule"/>
</dbReference>
<dbReference type="Proteomes" id="UP000472271">
    <property type="component" value="Chromosome 12"/>
</dbReference>
<comment type="catalytic activity">
    <reaction evidence="1 13">
        <text>S-ubiquitinyl-[E2 ubiquitin-conjugating enzyme]-L-cysteine + [acceptor protein]-L-lysine = [E2 ubiquitin-conjugating enzyme]-L-cysteine + N(6)-ubiquitinyl-[acceptor protein]-L-lysine.</text>
        <dbReference type="EC" id="2.3.2.27"/>
    </reaction>
</comment>
<dbReference type="CDD" id="cd17123">
    <property type="entry name" value="Ubl_UHRF2"/>
    <property type="match status" value="1"/>
</dbReference>
<dbReference type="GO" id="GO:0003677">
    <property type="term" value="F:DNA binding"/>
    <property type="evidence" value="ECO:0007669"/>
    <property type="project" value="UniProtKB-KW"/>
</dbReference>
<dbReference type="Pfam" id="PF12148">
    <property type="entry name" value="TTD"/>
    <property type="match status" value="1"/>
</dbReference>
<feature type="compositionally biased region" description="Acidic residues" evidence="14">
    <location>
        <begin position="678"/>
        <end position="688"/>
    </location>
</feature>
<evidence type="ECO:0000256" key="7">
    <source>
        <dbReference type="ARBA" id="ARBA00022833"/>
    </source>
</evidence>
<evidence type="ECO:0000259" key="15">
    <source>
        <dbReference type="PROSITE" id="PS50016"/>
    </source>
</evidence>
<dbReference type="SMART" id="SM00184">
    <property type="entry name" value="RING"/>
    <property type="match status" value="2"/>
</dbReference>
<dbReference type="InterPro" id="IPR047467">
    <property type="entry name" value="PHD_UHRF2"/>
</dbReference>
<protein>
    <recommendedName>
        <fullName evidence="13">E3 ubiquitin-protein ligase UHRF</fullName>
        <ecNumber evidence="13">2.3.2.27</ecNumber>
    </recommendedName>
    <alternativeName>
        <fullName evidence="13">RING-type E3 ubiquitin transferase UHRF</fullName>
    </alternativeName>
    <alternativeName>
        <fullName evidence="13">Ubiquitin-like PHD and RING finger domain-containing protein</fullName>
    </alternativeName>
    <alternativeName>
        <fullName evidence="13">Ubiquitin-like-containing PHD and RING finger domains protein</fullName>
    </alternativeName>
</protein>
<dbReference type="SMART" id="SM00249">
    <property type="entry name" value="PHD"/>
    <property type="match status" value="1"/>
</dbReference>
<dbReference type="PANTHER" id="PTHR14140">
    <property type="entry name" value="E3 UBIQUITIN-PROTEIN LIGASE UHRF-RELATED"/>
    <property type="match status" value="1"/>
</dbReference>
<dbReference type="InterPro" id="IPR045134">
    <property type="entry name" value="UHRF1/2-like"/>
</dbReference>
<keyword evidence="4 13" id="KW-0479">Metal-binding</keyword>
<dbReference type="Gene3D" id="3.10.20.90">
    <property type="entry name" value="Phosphatidylinositol 3-kinase Catalytic Subunit, Chain A, domain 1"/>
    <property type="match status" value="1"/>
</dbReference>
<dbReference type="Pfam" id="PF02182">
    <property type="entry name" value="SAD_SRA"/>
    <property type="match status" value="1"/>
</dbReference>
<dbReference type="InterPro" id="IPR001965">
    <property type="entry name" value="Znf_PHD"/>
</dbReference>
<dbReference type="Gene3D" id="2.30.30.140">
    <property type="match status" value="1"/>
</dbReference>
<evidence type="ECO:0000259" key="17">
    <source>
        <dbReference type="PROSITE" id="PS50089"/>
    </source>
</evidence>
<keyword evidence="6 13" id="KW-0833">Ubl conjugation pathway</keyword>
<dbReference type="Pfam" id="PF00628">
    <property type="entry name" value="PHD"/>
    <property type="match status" value="1"/>
</dbReference>
<keyword evidence="20" id="KW-1185">Reference proteome</keyword>
<keyword evidence="9 12" id="KW-0539">Nucleus</keyword>
<dbReference type="PROSITE" id="PS50053">
    <property type="entry name" value="UBIQUITIN_2"/>
    <property type="match status" value="1"/>
</dbReference>
<dbReference type="PROSITE" id="PS00518">
    <property type="entry name" value="ZF_RING_1"/>
    <property type="match status" value="1"/>
</dbReference>
<sequence length="814" mass="91824">MWIQVRTIDGKETRTVEDLSRLTKIESLRLKIQDIFNVNPQQQRLFYRGKQMEDGQTLFDYNVGLNDIVQLLIRSQTDAPDSPDGKEDSSGLAPSAAPSDYNDSSVTTSTINEAKPDTSAPRIGFYKINELVDCRDVSIGGWFEACIENVTRAPKGQITPTKGKVGRTDSNRNNVVFNSDSNGASTSQTDCAAATETKEREEDVIYHIKYEDYPENGVVEMRPYDVRPRARTLLRWDQLQVGMLIMVNYNMETPEERGFWFDAEVQSLNQASRTNKELRVKILLGGPGDTIGDCKVQFLDEIYQVEKPGARALSAADGQFKRKSGPECKHCKADPDAECRFCSCCVCGGKQDAHMQLLCDECNMAFHIYCLNPPLSTIPDDEDWYCPTCKNDTSEVVKAGEKLKTSKKKAKMPSATTESQRDWGKGMACVGRTKECTIVPSNHYGPIPGVPVGTTWKFRVQVSEAGVHRPHVGGIHGRSNDGSYSLVLAGGFEDEVDRGDEFTYTGSGGRDLSGNKRIGEHSFDQTLTHMNRALALNCDAPLNDKDGAESKNWRAGKPVRVVRSSKGRRISKYAPEEGNRYDGIYKVVKYWPEIGKCGYLVWRYLLRRDDMEPAPWTPEGLERIKKLGLAVQYPPGYLAAMANKSKKEANTRPARAGRGKHSPGRGRPRRHRKFKDREEEDEDDEEEQLMPPSKRVKLEEAFELSEQQQQLIQEDTANKKLWDEAMEHLREGPNFLRKMEQIFMCVCCQELAFQPITTACSHNVCKTCLQRSFRAKVYTCPACRHDLGKDYAMTQNKTLQMLLDQFFPGYSKGR</sequence>
<dbReference type="FunFam" id="3.30.40.10:FF:000066">
    <property type="entry name" value="E3 ubiquitin-protein ligase UHRF2 isoform X1"/>
    <property type="match status" value="1"/>
</dbReference>
<proteinExistence type="predicted"/>
<accession>A0A672ZAK4</accession>
<evidence type="ECO:0000256" key="6">
    <source>
        <dbReference type="ARBA" id="ARBA00022786"/>
    </source>
</evidence>
<dbReference type="SUPFAM" id="SSF57903">
    <property type="entry name" value="FYVE/PHD zinc finger"/>
    <property type="match status" value="1"/>
</dbReference>
<evidence type="ECO:0000313" key="20">
    <source>
        <dbReference type="Proteomes" id="UP000472271"/>
    </source>
</evidence>
<dbReference type="UniPathway" id="UPA00143"/>
<reference evidence="19" key="2">
    <citation type="submission" date="2025-08" db="UniProtKB">
        <authorList>
            <consortium name="Ensembl"/>
        </authorList>
    </citation>
    <scope>IDENTIFICATION</scope>
</reference>
<feature type="region of interest" description="Disordered" evidence="14">
    <location>
        <begin position="77"/>
        <end position="116"/>
    </location>
</feature>